<keyword evidence="1" id="KW-1188">Viral release from host cell</keyword>
<reference evidence="4" key="1">
    <citation type="journal article" date="2014" name="Int. J. Syst. Evol. Microbiol.">
        <title>Complete genome sequence of Corynebacterium casei LMG S-19264T (=DSM 44701T), isolated from a smear-ripened cheese.</title>
        <authorList>
            <consortium name="US DOE Joint Genome Institute (JGI-PGF)"/>
            <person name="Walter F."/>
            <person name="Albersmeier A."/>
            <person name="Kalinowski J."/>
            <person name="Ruckert C."/>
        </authorList>
    </citation>
    <scope>NUCLEOTIDE SEQUENCE</scope>
    <source>
        <strain evidence="4">CGMCC 1.12754</strain>
    </source>
</reference>
<dbReference type="Proteomes" id="UP000622860">
    <property type="component" value="Unassembled WGS sequence"/>
</dbReference>
<comment type="caution">
    <text evidence="4">The sequence shown here is derived from an EMBL/GenBank/DDBJ whole genome shotgun (WGS) entry which is preliminary data.</text>
</comment>
<dbReference type="AlphaFoldDB" id="A0A917H1X1"/>
<dbReference type="RefSeq" id="WP_188453801.1">
    <property type="nucleotide sequence ID" value="NZ_BMFR01000001.1"/>
</dbReference>
<dbReference type="Pfam" id="PF10145">
    <property type="entry name" value="PhageMin_Tail"/>
    <property type="match status" value="1"/>
</dbReference>
<evidence type="ECO:0000256" key="1">
    <source>
        <dbReference type="ARBA" id="ARBA00022612"/>
    </source>
</evidence>
<gene>
    <name evidence="4" type="ORF">GCM10011398_05520</name>
</gene>
<sequence length="1117" mass="124274">MARKKNETQVTFSVFNKDFNKGMNEMRDESKRLNKEFKLQQAQMRDTATATEKLEAKIEYLGKEYDITRRKIKSTEEQLEKAKETYGENSNEANKLSNKLLDLRISEQKLENSINYSRKEIDKQGQEMVETSEGADKLKRSLQDISETASDVGDKLNTGVTLPLAGLGAAGGAAAISMDDAIQLMIGSLGAVGDEAKQLETDMRTVWEDGFGDNPEQVARSIALIKQNIQGIDDGEELQKVTKNMLILSKTTESDMSEATRGVNQLMHNFGITSQEALDLFTKGQQEGINYSQEMFDNVSEYAPLFKQMGFTAEEYFSILANGTKNGAYNLDYINDLMKEFNIRVQDGSDTTADAFKGMSKETQNLFKEFENGEATAEDLFKQVIPELENMDDQVKANQIGVELFGTKFEDLEKTTVYSLDNVNDAFKDTEGAMDDLAKTQEEAIGVKAQRAWRNLQKAVEPIGEELLDILEDITPKIEDLAEWFVNLDDETRDYLLTLGGTAAAAGPALKTFSALSRLVGGLHGGFGKAGAAAGKKGFGGTLLRVISKAGPVGLAVGVIGGLSVAINNLISDEEELNKVSFKKYDSLMKQHESNAKMIEQYDMLRNQSKLTADEFERYVDLQSELQEATDPEVIKAIKDEMAELEEKSGFTNGELDTMVGLNDDLVDALPGASGEITDQGKAVAGTTGELKKYNSEISKMATLELEGQYLDALENQSKLLKDRTEQQNKFNMLKDHESIVAQVLDNYNQQSVDSALTKLETQGKELRNLINSGQLRGEELELAKQQEKVNANIRQALSEGESELNKQLRTLKQQKNEQEIKILNTDKEIAKLGQVFQKLQTNYLVSAGITEEKAYQAYQDGKALEVLDNKISKLQEEKQKLKENTPAAQRNTEEYRDQVSEIDDQIDKLNTAKGKIKDLSKDAEDYTDELGEDVTKNVIANLSPSADAIDKRLQKAVSKKVGVYTDYIRGNAPSFFGDSNADGTNFFNHPSGRSWLGEKGTELINEGNKWWLADFGLYNLKQGAKVFTAEQTDKIFSGLSKLPGYATGKGVSPEMSRNLDRMSSALTMSNNINNQLNVQIGVGDVIINDRIAGQILWRPIKENIDFHERRNETFRR</sequence>
<keyword evidence="5" id="KW-1185">Reference proteome</keyword>
<protein>
    <recommendedName>
        <fullName evidence="3">Phage tail tape measure protein domain-containing protein</fullName>
    </recommendedName>
</protein>
<name>A0A917H1X1_9BACI</name>
<feature type="domain" description="Phage tail tape measure protein" evidence="3">
    <location>
        <begin position="212"/>
        <end position="406"/>
    </location>
</feature>
<dbReference type="NCBIfam" id="TIGR01760">
    <property type="entry name" value="tape_meas_TP901"/>
    <property type="match status" value="1"/>
</dbReference>
<feature type="coiled-coil region" evidence="2">
    <location>
        <begin position="16"/>
        <end position="113"/>
    </location>
</feature>
<reference evidence="4" key="2">
    <citation type="submission" date="2020-09" db="EMBL/GenBank/DDBJ databases">
        <authorList>
            <person name="Sun Q."/>
            <person name="Zhou Y."/>
        </authorList>
    </citation>
    <scope>NUCLEOTIDE SEQUENCE</scope>
    <source>
        <strain evidence="4">CGMCC 1.12754</strain>
    </source>
</reference>
<keyword evidence="2" id="KW-0175">Coiled coil</keyword>
<evidence type="ECO:0000259" key="3">
    <source>
        <dbReference type="Pfam" id="PF10145"/>
    </source>
</evidence>
<evidence type="ECO:0000313" key="5">
    <source>
        <dbReference type="Proteomes" id="UP000622860"/>
    </source>
</evidence>
<evidence type="ECO:0000313" key="4">
    <source>
        <dbReference type="EMBL" id="GGG64795.1"/>
    </source>
</evidence>
<dbReference type="EMBL" id="BMFR01000001">
    <property type="protein sequence ID" value="GGG64795.1"/>
    <property type="molecule type" value="Genomic_DNA"/>
</dbReference>
<evidence type="ECO:0000256" key="2">
    <source>
        <dbReference type="SAM" id="Coils"/>
    </source>
</evidence>
<accession>A0A917H1X1</accession>
<dbReference type="PANTHER" id="PTHR37813">
    <property type="entry name" value="FELS-2 PROPHAGE PROTEIN"/>
    <property type="match status" value="1"/>
</dbReference>
<organism evidence="4 5">
    <name type="scientific">Virgibacillus oceani</name>
    <dbReference type="NCBI Taxonomy" id="1479511"/>
    <lineage>
        <taxon>Bacteria</taxon>
        <taxon>Bacillati</taxon>
        <taxon>Bacillota</taxon>
        <taxon>Bacilli</taxon>
        <taxon>Bacillales</taxon>
        <taxon>Bacillaceae</taxon>
        <taxon>Virgibacillus</taxon>
    </lineage>
</organism>
<dbReference type="PANTHER" id="PTHR37813:SF1">
    <property type="entry name" value="FELS-2 PROPHAGE PROTEIN"/>
    <property type="match status" value="1"/>
</dbReference>
<proteinExistence type="predicted"/>
<dbReference type="InterPro" id="IPR010090">
    <property type="entry name" value="Phage_tape_meas"/>
</dbReference>
<feature type="coiled-coil region" evidence="2">
    <location>
        <begin position="865"/>
        <end position="930"/>
    </location>
</feature>
<feature type="coiled-coil region" evidence="2">
    <location>
        <begin position="795"/>
        <end position="829"/>
    </location>
</feature>